<gene>
    <name evidence="2" type="ORF">HK097_009537</name>
</gene>
<dbReference type="InterPro" id="IPR036291">
    <property type="entry name" value="NAD(P)-bd_dom_sf"/>
</dbReference>
<dbReference type="SUPFAM" id="SSF51735">
    <property type="entry name" value="NAD(P)-binding Rossmann-fold domains"/>
    <property type="match status" value="1"/>
</dbReference>
<proteinExistence type="predicted"/>
<sequence>MSSLSKLIIATGCSSGLGFEAIKKLLLQSSQPYTFLLGVRDTHRSKEAYDAVKYDSKAHSLKLLPLELADLKSVKSFAGRVGDEVKDQKVDYLFLNAALSKDAKGDSPYGSKWSEAYVVNHLSQHYLLHLLHPHILRSQSRIIFTSSGAIRNATIDTLSIDVLAKSGAEVFPLYSSTKFIQLLGAEWWRRQLPKENVIVAVSPGLIPATGLGRHWEDNAEWSADKMKLHPDAKGVDVGADSLLAAFTRTDLPDDPERLFLTSWGEWWEKDVYKAALDRELQDRWCLSKGEIEREEGL</sequence>
<dbReference type="PANTHER" id="PTHR43157:SF31">
    <property type="entry name" value="PHOSPHATIDYLINOSITOL-GLYCAN BIOSYNTHESIS CLASS F PROTEIN"/>
    <property type="match status" value="1"/>
</dbReference>
<evidence type="ECO:0008006" key="4">
    <source>
        <dbReference type="Google" id="ProtNLM"/>
    </source>
</evidence>
<comment type="caution">
    <text evidence="2">The sequence shown here is derived from an EMBL/GenBank/DDBJ whole genome shotgun (WGS) entry which is preliminary data.</text>
</comment>
<reference evidence="2" key="1">
    <citation type="submission" date="2020-05" db="EMBL/GenBank/DDBJ databases">
        <title>Phylogenomic resolution of chytrid fungi.</title>
        <authorList>
            <person name="Stajich J.E."/>
            <person name="Amses K."/>
            <person name="Simmons R."/>
            <person name="Seto K."/>
            <person name="Myers J."/>
            <person name="Bonds A."/>
            <person name="Quandt C.A."/>
            <person name="Barry K."/>
            <person name="Liu P."/>
            <person name="Grigoriev I."/>
            <person name="Longcore J.E."/>
            <person name="James T.Y."/>
        </authorList>
    </citation>
    <scope>NUCLEOTIDE SEQUENCE</scope>
    <source>
        <strain evidence="2">JEL0318</strain>
    </source>
</reference>
<dbReference type="PANTHER" id="PTHR43157">
    <property type="entry name" value="PHOSPHATIDYLINOSITOL-GLYCAN BIOSYNTHESIS CLASS F PROTEIN-RELATED"/>
    <property type="match status" value="1"/>
</dbReference>
<evidence type="ECO:0000313" key="3">
    <source>
        <dbReference type="Proteomes" id="UP001212841"/>
    </source>
</evidence>
<evidence type="ECO:0000313" key="2">
    <source>
        <dbReference type="EMBL" id="KAJ3055727.1"/>
    </source>
</evidence>
<organism evidence="2 3">
    <name type="scientific">Rhizophlyctis rosea</name>
    <dbReference type="NCBI Taxonomy" id="64517"/>
    <lineage>
        <taxon>Eukaryota</taxon>
        <taxon>Fungi</taxon>
        <taxon>Fungi incertae sedis</taxon>
        <taxon>Chytridiomycota</taxon>
        <taxon>Chytridiomycota incertae sedis</taxon>
        <taxon>Chytridiomycetes</taxon>
        <taxon>Rhizophlyctidales</taxon>
        <taxon>Rhizophlyctidaceae</taxon>
        <taxon>Rhizophlyctis</taxon>
    </lineage>
</organism>
<dbReference type="Gene3D" id="3.40.50.720">
    <property type="entry name" value="NAD(P)-binding Rossmann-like Domain"/>
    <property type="match status" value="1"/>
</dbReference>
<evidence type="ECO:0000256" key="1">
    <source>
        <dbReference type="ARBA" id="ARBA00023002"/>
    </source>
</evidence>
<name>A0AAD5X7M5_9FUNG</name>
<dbReference type="AlphaFoldDB" id="A0AAD5X7M5"/>
<dbReference type="Pfam" id="PF00106">
    <property type="entry name" value="adh_short"/>
    <property type="match status" value="1"/>
</dbReference>
<dbReference type="GO" id="GO:0016491">
    <property type="term" value="F:oxidoreductase activity"/>
    <property type="evidence" value="ECO:0007669"/>
    <property type="project" value="UniProtKB-KW"/>
</dbReference>
<protein>
    <recommendedName>
        <fullName evidence="4">Short-chain dehydrogenase</fullName>
    </recommendedName>
</protein>
<accession>A0AAD5X7M5</accession>
<dbReference type="Proteomes" id="UP001212841">
    <property type="component" value="Unassembled WGS sequence"/>
</dbReference>
<dbReference type="EMBL" id="JADGJD010000064">
    <property type="protein sequence ID" value="KAJ3055727.1"/>
    <property type="molecule type" value="Genomic_DNA"/>
</dbReference>
<keyword evidence="3" id="KW-1185">Reference proteome</keyword>
<keyword evidence="1" id="KW-0560">Oxidoreductase</keyword>
<dbReference type="InterPro" id="IPR002347">
    <property type="entry name" value="SDR_fam"/>
</dbReference>